<evidence type="ECO:0000256" key="10">
    <source>
        <dbReference type="SAM" id="Phobius"/>
    </source>
</evidence>
<dbReference type="Pfam" id="PF02699">
    <property type="entry name" value="YajC"/>
    <property type="match status" value="1"/>
</dbReference>
<dbReference type="SMART" id="SM01323">
    <property type="entry name" value="YajC"/>
    <property type="match status" value="1"/>
</dbReference>
<evidence type="ECO:0000256" key="6">
    <source>
        <dbReference type="ARBA" id="ARBA00022927"/>
    </source>
</evidence>
<proteinExistence type="inferred from homology"/>
<dbReference type="PANTHER" id="PTHR33909:SF1">
    <property type="entry name" value="SEC TRANSLOCON ACCESSORY COMPLEX SUBUNIT YAJC"/>
    <property type="match status" value="1"/>
</dbReference>
<dbReference type="Proteomes" id="UP000768567">
    <property type="component" value="Unassembled WGS sequence"/>
</dbReference>
<evidence type="ECO:0000256" key="2">
    <source>
        <dbReference type="ARBA" id="ARBA00006742"/>
    </source>
</evidence>
<sequence length="111" mass="12352">MYQFLETTSTGSMLSLVLPMLVLVVFMYLIIYLPQKKQDKKDAAMRNSIEIGDEVTTIGGIVGRVSAIKEDTFVLETGSDRVKIRFRRSAIASVEKLDMGTSKDSKDSAKK</sequence>
<protein>
    <submittedName>
        <fullName evidence="11">Preprotein translocase subunit YajC</fullName>
    </submittedName>
</protein>
<keyword evidence="8" id="KW-0811">Translocation</keyword>
<comment type="subcellular location">
    <subcellularLocation>
        <location evidence="1">Cell membrane</location>
        <topology evidence="1">Single-pass membrane protein</topology>
    </subcellularLocation>
</comment>
<dbReference type="NCBIfam" id="TIGR00739">
    <property type="entry name" value="yajC"/>
    <property type="match status" value="1"/>
</dbReference>
<evidence type="ECO:0000313" key="12">
    <source>
        <dbReference type="Proteomes" id="UP000768567"/>
    </source>
</evidence>
<comment type="caution">
    <text evidence="11">The sequence shown here is derived from an EMBL/GenBank/DDBJ whole genome shotgun (WGS) entry which is preliminary data.</text>
</comment>
<keyword evidence="12" id="KW-1185">Reference proteome</keyword>
<comment type="similarity">
    <text evidence="2">Belongs to the YajC family.</text>
</comment>
<gene>
    <name evidence="11" type="primary">yajC</name>
    <name evidence="11" type="ORF">INF35_01720</name>
</gene>
<evidence type="ECO:0000256" key="9">
    <source>
        <dbReference type="ARBA" id="ARBA00023136"/>
    </source>
</evidence>
<evidence type="ECO:0000256" key="4">
    <source>
        <dbReference type="ARBA" id="ARBA00022475"/>
    </source>
</evidence>
<dbReference type="InterPro" id="IPR003849">
    <property type="entry name" value="Preprotein_translocase_YajC"/>
</dbReference>
<keyword evidence="3" id="KW-0813">Transport</keyword>
<evidence type="ECO:0000256" key="3">
    <source>
        <dbReference type="ARBA" id="ARBA00022448"/>
    </source>
</evidence>
<dbReference type="RefSeq" id="WP_193499820.1">
    <property type="nucleotide sequence ID" value="NZ_JADCKC010000001.1"/>
</dbReference>
<keyword evidence="6" id="KW-0653">Protein transport</keyword>
<organism evidence="11 12">
    <name type="scientific">Gemmiger gallinarum</name>
    <dbReference type="NCBI Taxonomy" id="2779354"/>
    <lineage>
        <taxon>Bacteria</taxon>
        <taxon>Bacillati</taxon>
        <taxon>Bacillota</taxon>
        <taxon>Clostridia</taxon>
        <taxon>Eubacteriales</taxon>
        <taxon>Gemmiger</taxon>
    </lineage>
</organism>
<dbReference type="PRINTS" id="PR01853">
    <property type="entry name" value="YAJCTRNLCASE"/>
</dbReference>
<dbReference type="PANTHER" id="PTHR33909">
    <property type="entry name" value="SEC TRANSLOCON ACCESSORY COMPLEX SUBUNIT YAJC"/>
    <property type="match status" value="1"/>
</dbReference>
<evidence type="ECO:0000256" key="5">
    <source>
        <dbReference type="ARBA" id="ARBA00022692"/>
    </source>
</evidence>
<feature type="transmembrane region" description="Helical" evidence="10">
    <location>
        <begin position="12"/>
        <end position="33"/>
    </location>
</feature>
<dbReference type="EMBL" id="JADCKC010000001">
    <property type="protein sequence ID" value="MBE5036513.1"/>
    <property type="molecule type" value="Genomic_DNA"/>
</dbReference>
<evidence type="ECO:0000256" key="8">
    <source>
        <dbReference type="ARBA" id="ARBA00023010"/>
    </source>
</evidence>
<keyword evidence="4" id="KW-1003">Cell membrane</keyword>
<keyword evidence="5 10" id="KW-0812">Transmembrane</keyword>
<reference evidence="11 12" key="1">
    <citation type="submission" date="2020-10" db="EMBL/GenBank/DDBJ databases">
        <title>ChiBAC.</title>
        <authorList>
            <person name="Zenner C."/>
            <person name="Hitch T.C.A."/>
            <person name="Clavel T."/>
        </authorList>
    </citation>
    <scope>NUCLEOTIDE SEQUENCE [LARGE SCALE GENOMIC DNA]</scope>
    <source>
        <strain evidence="11 12">DSM 109015</strain>
    </source>
</reference>
<evidence type="ECO:0000313" key="11">
    <source>
        <dbReference type="EMBL" id="MBE5036513.1"/>
    </source>
</evidence>
<keyword evidence="9 10" id="KW-0472">Membrane</keyword>
<accession>A0ABR9R055</accession>
<evidence type="ECO:0000256" key="1">
    <source>
        <dbReference type="ARBA" id="ARBA00004162"/>
    </source>
</evidence>
<name>A0ABR9R055_9FIRM</name>
<evidence type="ECO:0000256" key="7">
    <source>
        <dbReference type="ARBA" id="ARBA00022989"/>
    </source>
</evidence>
<keyword evidence="7 10" id="KW-1133">Transmembrane helix</keyword>